<proteinExistence type="predicted"/>
<dbReference type="Proteomes" id="UP000253664">
    <property type="component" value="Unassembled WGS sequence"/>
</dbReference>
<keyword evidence="1" id="KW-0862">Zinc</keyword>
<reference evidence="4 5" key="1">
    <citation type="journal article" date="2015" name="BMC Genomics">
        <title>Insights from the genome of Ophiocordyceps polyrhachis-furcata to pathogenicity and host specificity in insect fungi.</title>
        <authorList>
            <person name="Wichadakul D."/>
            <person name="Kobmoo N."/>
            <person name="Ingsriswang S."/>
            <person name="Tangphatsornruang S."/>
            <person name="Chantasingh D."/>
            <person name="Luangsa-ard J.J."/>
            <person name="Eurwilaichitr L."/>
        </authorList>
    </citation>
    <scope>NUCLEOTIDE SEQUENCE [LARGE SCALE GENOMIC DNA]</scope>
    <source>
        <strain evidence="4 5">BCC 54312</strain>
    </source>
</reference>
<keyword evidence="1" id="KW-0863">Zinc-finger</keyword>
<organism evidence="4 5">
    <name type="scientific">Ophiocordyceps polyrhachis-furcata BCC 54312</name>
    <dbReference type="NCBI Taxonomy" id="1330021"/>
    <lineage>
        <taxon>Eukaryota</taxon>
        <taxon>Fungi</taxon>
        <taxon>Dikarya</taxon>
        <taxon>Ascomycota</taxon>
        <taxon>Pezizomycotina</taxon>
        <taxon>Sordariomycetes</taxon>
        <taxon>Hypocreomycetidae</taxon>
        <taxon>Hypocreales</taxon>
        <taxon>Ophiocordycipitaceae</taxon>
        <taxon>Ophiocordyceps</taxon>
    </lineage>
</organism>
<dbReference type="OrthoDB" id="18412at2759"/>
<dbReference type="InterPro" id="IPR007529">
    <property type="entry name" value="Znf_HIT"/>
</dbReference>
<keyword evidence="5" id="KW-1185">Reference proteome</keyword>
<keyword evidence="1" id="KW-0479">Metal-binding</keyword>
<dbReference type="Gene3D" id="3.30.60.190">
    <property type="match status" value="1"/>
</dbReference>
<evidence type="ECO:0000313" key="5">
    <source>
        <dbReference type="Proteomes" id="UP000253664"/>
    </source>
</evidence>
<protein>
    <recommendedName>
        <fullName evidence="3">HIT-type domain-containing protein</fullName>
    </recommendedName>
</protein>
<dbReference type="EMBL" id="LKCN02000001">
    <property type="protein sequence ID" value="RCI16607.1"/>
    <property type="molecule type" value="Genomic_DNA"/>
</dbReference>
<feature type="compositionally biased region" description="Basic and acidic residues" evidence="2">
    <location>
        <begin position="7"/>
        <end position="21"/>
    </location>
</feature>
<accession>A0A367LQE2</accession>
<dbReference type="GO" id="GO:0008270">
    <property type="term" value="F:zinc ion binding"/>
    <property type="evidence" value="ECO:0007669"/>
    <property type="project" value="UniProtKB-UniRule"/>
</dbReference>
<name>A0A367LQE2_9HYPO</name>
<feature type="compositionally biased region" description="Polar residues" evidence="2">
    <location>
        <begin position="36"/>
        <end position="45"/>
    </location>
</feature>
<evidence type="ECO:0000256" key="1">
    <source>
        <dbReference type="PROSITE-ProRule" id="PRU00453"/>
    </source>
</evidence>
<evidence type="ECO:0000313" key="4">
    <source>
        <dbReference type="EMBL" id="RCI16607.1"/>
    </source>
</evidence>
<dbReference type="SUPFAM" id="SSF144232">
    <property type="entry name" value="HIT/MYND zinc finger-like"/>
    <property type="match status" value="1"/>
</dbReference>
<feature type="domain" description="HIT-type" evidence="3">
    <location>
        <begin position="63"/>
        <end position="96"/>
    </location>
</feature>
<evidence type="ECO:0000256" key="2">
    <source>
        <dbReference type="SAM" id="MobiDB-lite"/>
    </source>
</evidence>
<feature type="region of interest" description="Disordered" evidence="2">
    <location>
        <begin position="94"/>
        <end position="121"/>
    </location>
</feature>
<gene>
    <name evidence="4" type="ORF">L249_2233</name>
</gene>
<feature type="compositionally biased region" description="Pro residues" evidence="2">
    <location>
        <begin position="102"/>
        <end position="111"/>
    </location>
</feature>
<evidence type="ECO:0000259" key="3">
    <source>
        <dbReference type="PROSITE" id="PS51083"/>
    </source>
</evidence>
<dbReference type="CDD" id="cd23024">
    <property type="entry name" value="zf-HIT_ZNHIT2-3"/>
    <property type="match status" value="1"/>
</dbReference>
<dbReference type="AlphaFoldDB" id="A0A367LQE2"/>
<dbReference type="PROSITE" id="PS51083">
    <property type="entry name" value="ZF_HIT"/>
    <property type="match status" value="1"/>
</dbReference>
<sequence length="256" mass="28389">MVSPDPLIKRESPDTPIKEQSRSPLSLANHDDGKASTPQLEQTESAPREDKSASPKPKGPVICGICTTVASKYKCSRCYLPYCSVACNKMHQMNHPPDPKPEPPPTPPRPSQSPAEPTTACSARHPFQILATSDKLLWLFSKYPKLPQQLLDIHMETQPPAEDASVRIPASLRQRMPARGNWSHEKGIRKGKAALRRARQLPGEAGEAVREYCLLVLLLVEENEAKNGARTMLQQQFAQQDADLIRQLMEMEKGGS</sequence>
<comment type="caution">
    <text evidence="4">The sequence shown here is derived from an EMBL/GenBank/DDBJ whole genome shotgun (WGS) entry which is preliminary data.</text>
</comment>
<dbReference type="Pfam" id="PF04438">
    <property type="entry name" value="zf-HIT"/>
    <property type="match status" value="1"/>
</dbReference>
<feature type="region of interest" description="Disordered" evidence="2">
    <location>
        <begin position="1"/>
        <end position="58"/>
    </location>
</feature>